<dbReference type="SUPFAM" id="SSF88659">
    <property type="entry name" value="Sigma3 and sigma4 domains of RNA polymerase sigma factors"/>
    <property type="match status" value="1"/>
</dbReference>
<keyword evidence="4" id="KW-0238">DNA-binding</keyword>
<keyword evidence="3" id="KW-0731">Sigma factor</keyword>
<evidence type="ECO:0000256" key="3">
    <source>
        <dbReference type="ARBA" id="ARBA00023082"/>
    </source>
</evidence>
<dbReference type="GO" id="GO:0003677">
    <property type="term" value="F:DNA binding"/>
    <property type="evidence" value="ECO:0007669"/>
    <property type="project" value="UniProtKB-KW"/>
</dbReference>
<evidence type="ECO:0000256" key="5">
    <source>
        <dbReference type="ARBA" id="ARBA00023163"/>
    </source>
</evidence>
<feature type="domain" description="RNA polymerase sigma-70 region 2" evidence="6">
    <location>
        <begin position="40"/>
        <end position="106"/>
    </location>
</feature>
<dbReference type="InterPro" id="IPR014284">
    <property type="entry name" value="RNA_pol_sigma-70_dom"/>
</dbReference>
<organism evidence="8">
    <name type="scientific">hydrothermal vent metagenome</name>
    <dbReference type="NCBI Taxonomy" id="652676"/>
    <lineage>
        <taxon>unclassified sequences</taxon>
        <taxon>metagenomes</taxon>
        <taxon>ecological metagenomes</taxon>
    </lineage>
</organism>
<dbReference type="GO" id="GO:0006352">
    <property type="term" value="P:DNA-templated transcription initiation"/>
    <property type="evidence" value="ECO:0007669"/>
    <property type="project" value="InterPro"/>
</dbReference>
<evidence type="ECO:0000256" key="4">
    <source>
        <dbReference type="ARBA" id="ARBA00023125"/>
    </source>
</evidence>
<dbReference type="AlphaFoldDB" id="A0A3B0U692"/>
<dbReference type="Gene3D" id="1.10.1740.10">
    <property type="match status" value="1"/>
</dbReference>
<evidence type="ECO:0000313" key="8">
    <source>
        <dbReference type="EMBL" id="VAW16284.1"/>
    </source>
</evidence>
<evidence type="ECO:0000259" key="7">
    <source>
        <dbReference type="Pfam" id="PF08281"/>
    </source>
</evidence>
<feature type="domain" description="RNA polymerase sigma factor 70 region 4 type 2" evidence="7">
    <location>
        <begin position="133"/>
        <end position="185"/>
    </location>
</feature>
<dbReference type="InterPro" id="IPR007627">
    <property type="entry name" value="RNA_pol_sigma70_r2"/>
</dbReference>
<evidence type="ECO:0000256" key="2">
    <source>
        <dbReference type="ARBA" id="ARBA00023015"/>
    </source>
</evidence>
<dbReference type="Pfam" id="PF08281">
    <property type="entry name" value="Sigma70_r4_2"/>
    <property type="match status" value="1"/>
</dbReference>
<dbReference type="InterPro" id="IPR013324">
    <property type="entry name" value="RNA_pol_sigma_r3/r4-like"/>
</dbReference>
<evidence type="ECO:0000259" key="6">
    <source>
        <dbReference type="Pfam" id="PF04542"/>
    </source>
</evidence>
<comment type="similarity">
    <text evidence="1">Belongs to the sigma-70 factor family. ECF subfamily.</text>
</comment>
<dbReference type="Pfam" id="PF04542">
    <property type="entry name" value="Sigma70_r2"/>
    <property type="match status" value="1"/>
</dbReference>
<dbReference type="NCBIfam" id="TIGR02937">
    <property type="entry name" value="sigma70-ECF"/>
    <property type="match status" value="1"/>
</dbReference>
<dbReference type="SUPFAM" id="SSF88946">
    <property type="entry name" value="Sigma2 domain of RNA polymerase sigma factors"/>
    <property type="match status" value="1"/>
</dbReference>
<dbReference type="InterPro" id="IPR013325">
    <property type="entry name" value="RNA_pol_sigma_r2"/>
</dbReference>
<dbReference type="InterPro" id="IPR039425">
    <property type="entry name" value="RNA_pol_sigma-70-like"/>
</dbReference>
<dbReference type="PANTHER" id="PTHR43133:SF8">
    <property type="entry name" value="RNA POLYMERASE SIGMA FACTOR HI_1459-RELATED"/>
    <property type="match status" value="1"/>
</dbReference>
<name>A0A3B0U692_9ZZZZ</name>
<reference evidence="8" key="1">
    <citation type="submission" date="2018-06" db="EMBL/GenBank/DDBJ databases">
        <authorList>
            <person name="Zhirakovskaya E."/>
        </authorList>
    </citation>
    <scope>NUCLEOTIDE SEQUENCE</scope>
</reference>
<dbReference type="PANTHER" id="PTHR43133">
    <property type="entry name" value="RNA POLYMERASE ECF-TYPE SIGMA FACTO"/>
    <property type="match status" value="1"/>
</dbReference>
<gene>
    <name evidence="8" type="ORF">MNBD_ALPHA11-2316</name>
</gene>
<dbReference type="CDD" id="cd06171">
    <property type="entry name" value="Sigma70_r4"/>
    <property type="match status" value="1"/>
</dbReference>
<dbReference type="EMBL" id="UOEQ01000095">
    <property type="protein sequence ID" value="VAW16284.1"/>
    <property type="molecule type" value="Genomic_DNA"/>
</dbReference>
<dbReference type="InterPro" id="IPR013249">
    <property type="entry name" value="RNA_pol_sigma70_r4_t2"/>
</dbReference>
<dbReference type="InterPro" id="IPR036388">
    <property type="entry name" value="WH-like_DNA-bd_sf"/>
</dbReference>
<dbReference type="GO" id="GO:0016987">
    <property type="term" value="F:sigma factor activity"/>
    <property type="evidence" value="ECO:0007669"/>
    <property type="project" value="UniProtKB-KW"/>
</dbReference>
<sequence length="189" mass="21113">MPAVAVVNKGSDISSSAGEVMKELASRAADGDRSAFGELVAKQYDFIFATAFKWCGNHEDAQDLAQDICVKLARIIKSYDGRAAFSTWLYRVVINAVHDMQRKRMRQRKGASELKEISPDMMAPDQEQSALRNELWAAVRSLPERQRDAMLLVYGEEKTHAECALIMDCREATVSGHVHAAKKNLKKLL</sequence>
<keyword evidence="5" id="KW-0804">Transcription</keyword>
<proteinExistence type="inferred from homology"/>
<protein>
    <submittedName>
        <fullName evidence="8">Probable RNA polymerase sigma factor</fullName>
    </submittedName>
</protein>
<evidence type="ECO:0000256" key="1">
    <source>
        <dbReference type="ARBA" id="ARBA00010641"/>
    </source>
</evidence>
<dbReference type="Gene3D" id="1.10.10.10">
    <property type="entry name" value="Winged helix-like DNA-binding domain superfamily/Winged helix DNA-binding domain"/>
    <property type="match status" value="1"/>
</dbReference>
<keyword evidence="2" id="KW-0805">Transcription regulation</keyword>
<accession>A0A3B0U692</accession>